<evidence type="ECO:0000313" key="7">
    <source>
        <dbReference type="EMBL" id="QOD60849.1"/>
    </source>
</evidence>
<dbReference type="GO" id="GO:0016787">
    <property type="term" value="F:hydrolase activity"/>
    <property type="evidence" value="ECO:0007669"/>
    <property type="project" value="TreeGrafter"/>
</dbReference>
<name>A0A7L8AGB1_9FLAO</name>
<feature type="transmembrane region" description="Helical" evidence="6">
    <location>
        <begin position="7"/>
        <end position="25"/>
    </location>
</feature>
<dbReference type="OrthoDB" id="5651790at2"/>
<reference evidence="7 8" key="1">
    <citation type="journal article" date="2016" name="Int. J. Syst. Evol. Microbiol.">
        <title>Polaribacter haliotis sp. nov., isolated from the gut of abalone Haliotis discus hannai.</title>
        <authorList>
            <person name="Kim Y.O."/>
            <person name="Park I.S."/>
            <person name="Park S."/>
            <person name="Nam B.H."/>
            <person name="Park J.M."/>
            <person name="Kim D.G."/>
            <person name="Yoon J.H."/>
        </authorList>
    </citation>
    <scope>NUCLEOTIDE SEQUENCE [LARGE SCALE GENOMIC DNA]</scope>
    <source>
        <strain evidence="7 8">KCTC 52418</strain>
    </source>
</reference>
<dbReference type="EMBL" id="CP061813">
    <property type="protein sequence ID" value="QOD60849.1"/>
    <property type="molecule type" value="Genomic_DNA"/>
</dbReference>
<feature type="transmembrane region" description="Helical" evidence="6">
    <location>
        <begin position="164"/>
        <end position="183"/>
    </location>
</feature>
<dbReference type="Pfam" id="PF07947">
    <property type="entry name" value="YhhN"/>
    <property type="match status" value="1"/>
</dbReference>
<feature type="transmembrane region" description="Helical" evidence="6">
    <location>
        <begin position="56"/>
        <end position="74"/>
    </location>
</feature>
<keyword evidence="8" id="KW-1185">Reference proteome</keyword>
<proteinExistence type="inferred from homology"/>
<dbReference type="InterPro" id="IPR012506">
    <property type="entry name" value="TMEM86B-like"/>
</dbReference>
<dbReference type="Proteomes" id="UP000516764">
    <property type="component" value="Chromosome"/>
</dbReference>
<keyword evidence="5 6" id="KW-0472">Membrane</keyword>
<feature type="transmembrane region" description="Helical" evidence="6">
    <location>
        <begin position="80"/>
        <end position="97"/>
    </location>
</feature>
<evidence type="ECO:0000256" key="2">
    <source>
        <dbReference type="ARBA" id="ARBA00007375"/>
    </source>
</evidence>
<dbReference type="GO" id="GO:0016020">
    <property type="term" value="C:membrane"/>
    <property type="evidence" value="ECO:0007669"/>
    <property type="project" value="UniProtKB-SubCell"/>
</dbReference>
<evidence type="ECO:0000256" key="3">
    <source>
        <dbReference type="ARBA" id="ARBA00022692"/>
    </source>
</evidence>
<dbReference type="KEGG" id="phal:H9I45_16165"/>
<keyword evidence="4 6" id="KW-1133">Transmembrane helix</keyword>
<accession>A0A7L8AGB1</accession>
<evidence type="ECO:0000256" key="5">
    <source>
        <dbReference type="ARBA" id="ARBA00023136"/>
    </source>
</evidence>
<gene>
    <name evidence="7" type="ORF">H9I45_16165</name>
</gene>
<feature type="transmembrane region" description="Helical" evidence="6">
    <location>
        <begin position="31"/>
        <end position="49"/>
    </location>
</feature>
<keyword evidence="3 6" id="KW-0812">Transmembrane</keyword>
<protein>
    <submittedName>
        <fullName evidence="7">Lysoplasmalogenase</fullName>
    </submittedName>
</protein>
<organism evidence="7 8">
    <name type="scientific">Polaribacter haliotis</name>
    <dbReference type="NCBI Taxonomy" id="1888915"/>
    <lineage>
        <taxon>Bacteria</taxon>
        <taxon>Pseudomonadati</taxon>
        <taxon>Bacteroidota</taxon>
        <taxon>Flavobacteriia</taxon>
        <taxon>Flavobacteriales</taxon>
        <taxon>Flavobacteriaceae</taxon>
    </lineage>
</organism>
<feature type="transmembrane region" description="Helical" evidence="6">
    <location>
        <begin position="109"/>
        <end position="128"/>
    </location>
</feature>
<evidence type="ECO:0000313" key="8">
    <source>
        <dbReference type="Proteomes" id="UP000516764"/>
    </source>
</evidence>
<evidence type="ECO:0000256" key="1">
    <source>
        <dbReference type="ARBA" id="ARBA00004141"/>
    </source>
</evidence>
<evidence type="ECO:0000256" key="4">
    <source>
        <dbReference type="ARBA" id="ARBA00022989"/>
    </source>
</evidence>
<comment type="subcellular location">
    <subcellularLocation>
        <location evidence="1">Membrane</location>
        <topology evidence="1">Multi-pass membrane protein</topology>
    </subcellularLocation>
</comment>
<feature type="transmembrane region" description="Helical" evidence="6">
    <location>
        <begin position="195"/>
        <end position="213"/>
    </location>
</feature>
<dbReference type="PANTHER" id="PTHR31885">
    <property type="entry name" value="GH04784P"/>
    <property type="match status" value="1"/>
</dbReference>
<evidence type="ECO:0000256" key="6">
    <source>
        <dbReference type="SAM" id="Phobius"/>
    </source>
</evidence>
<comment type="similarity">
    <text evidence="2">Belongs to the TMEM86 family.</text>
</comment>
<dbReference type="AlphaFoldDB" id="A0A7L8AGB1"/>
<feature type="transmembrane region" description="Helical" evidence="6">
    <location>
        <begin position="134"/>
        <end position="157"/>
    </location>
</feature>
<sequence length="217" mass="24994">MTKQIKITTASILFLAVVIFHIYGLLESETLAFFTKPFLTITLVIIYLVSVKKPSFWYVSALFFSFWGDVFLLFKEDFFLFGLASFLFAHILYIKISADFLKKIKPHKILLVSFPFVIIFIGLLWLLKDDLGDFLIPVIVYGITISSFGAITLLNYVEEKRTENLWLFLGALIFIISDSVLAINKFYEAREMFEVVIMVTYIIAQYLICKALIAKDS</sequence>
<dbReference type="PANTHER" id="PTHR31885:SF6">
    <property type="entry name" value="GH04784P"/>
    <property type="match status" value="1"/>
</dbReference>
<dbReference type="RefSeq" id="WP_088354094.1">
    <property type="nucleotide sequence ID" value="NZ_CP061813.1"/>
</dbReference>